<dbReference type="PANTHER" id="PTHR30023">
    <property type="entry name" value="D-ALANYL-D-ALANINE CARBOXYPEPTIDASE"/>
    <property type="match status" value="1"/>
</dbReference>
<accession>A0ABU3WSQ8</accession>
<gene>
    <name evidence="4" type="primary">dacB</name>
    <name evidence="4" type="ORF">F8M49_19930</name>
</gene>
<evidence type="ECO:0000256" key="1">
    <source>
        <dbReference type="ARBA" id="ARBA00006096"/>
    </source>
</evidence>
<dbReference type="Proteomes" id="UP001275440">
    <property type="component" value="Unassembled WGS sequence"/>
</dbReference>
<keyword evidence="2 4" id="KW-0378">Hydrolase</keyword>
<reference evidence="4 5" key="1">
    <citation type="submission" date="2019-10" db="EMBL/GenBank/DDBJ databases">
        <title>Draft Genome Assembly of Rhodococcus zopfii DSM44189.</title>
        <authorList>
            <person name="Sutton J.M."/>
            <person name="Akob D.M."/>
            <person name="Bushman T.J."/>
        </authorList>
    </citation>
    <scope>NUCLEOTIDE SEQUENCE [LARGE SCALE GENOMIC DNA]</scope>
    <source>
        <strain evidence="4 5">DSM 44189</strain>
    </source>
</reference>
<evidence type="ECO:0000313" key="5">
    <source>
        <dbReference type="Proteomes" id="UP001275440"/>
    </source>
</evidence>
<dbReference type="InterPro" id="IPR012338">
    <property type="entry name" value="Beta-lactam/transpept-like"/>
</dbReference>
<dbReference type="EC" id="3.4.16.4" evidence="4"/>
<sequence>MLAGQEKNKKLGGLEVRRRRSLRILIGIWCAGFLALVVGGTFALTEITGSDAEAAITPAPGPVTATPQVAPAPADAPAPAAAALGAILAPAVANPALGTLTGSVTDTATGTVLWSQDPDRPMIPASTTKVLTAAAALLSLPPDHRITTRVVEGSRPGEIVLVAGGDPTLTAVPVGADGFYPGAPRIADLVQQIERSGALVDTVLVDTGSYMGDPMAAGWTPSDVEGGYIAPIEPVMLDGGRLNPREDESPRSATPALDAGRALAAALGADPATVAFGTASPGAAPLASVQSALLRDRLRQMMDHSDNVLAETIGREIAVASGSPASFTGAVDSVLRALATAGFDVGDVTMHDVSGLSVDNRIPARLLDAVMASAAGGEQDGLRPMLDYLPVAGATGTLSDRYASANRDGAGWVRAKTGTLSEASGLVGTVVDVDGRVLSFALMSNDRLPGESRPALDAVAATLRGCGCR</sequence>
<proteinExistence type="inferred from homology"/>
<dbReference type="PANTHER" id="PTHR30023:SF0">
    <property type="entry name" value="PENICILLIN-SENSITIVE CARBOXYPEPTIDASE A"/>
    <property type="match status" value="1"/>
</dbReference>
<evidence type="ECO:0000313" key="4">
    <source>
        <dbReference type="EMBL" id="MDV2477029.1"/>
    </source>
</evidence>
<keyword evidence="5" id="KW-1185">Reference proteome</keyword>
<protein>
    <submittedName>
        <fullName evidence="4">D-alanyl-D-alanine carboxypeptidase/D-alanyl-D-alanine-endopeptidase</fullName>
        <ecNumber evidence="4">3.4.16.4</ecNumber>
    </submittedName>
</protein>
<comment type="similarity">
    <text evidence="1">Belongs to the peptidase S13 family.</text>
</comment>
<organism evidence="4 5">
    <name type="scientific">Rhodococcus zopfii</name>
    <dbReference type="NCBI Taxonomy" id="43772"/>
    <lineage>
        <taxon>Bacteria</taxon>
        <taxon>Bacillati</taxon>
        <taxon>Actinomycetota</taxon>
        <taxon>Actinomycetes</taxon>
        <taxon>Mycobacteriales</taxon>
        <taxon>Nocardiaceae</taxon>
        <taxon>Rhodococcus</taxon>
    </lineage>
</organism>
<dbReference type="RefSeq" id="WP_371305179.1">
    <property type="nucleotide sequence ID" value="NZ_JAWKJJ010000001.1"/>
</dbReference>
<dbReference type="PRINTS" id="PR00922">
    <property type="entry name" value="DADACBPTASE3"/>
</dbReference>
<dbReference type="NCBIfam" id="TIGR00666">
    <property type="entry name" value="PBP4"/>
    <property type="match status" value="1"/>
</dbReference>
<dbReference type="Gene3D" id="3.40.710.10">
    <property type="entry name" value="DD-peptidase/beta-lactamase superfamily"/>
    <property type="match status" value="2"/>
</dbReference>
<keyword evidence="3" id="KW-1133">Transmembrane helix</keyword>
<dbReference type="InterPro" id="IPR000667">
    <property type="entry name" value="Peptidase_S13"/>
</dbReference>
<dbReference type="Pfam" id="PF02113">
    <property type="entry name" value="Peptidase_S13"/>
    <property type="match status" value="2"/>
</dbReference>
<feature type="transmembrane region" description="Helical" evidence="3">
    <location>
        <begin position="21"/>
        <end position="44"/>
    </location>
</feature>
<evidence type="ECO:0000256" key="3">
    <source>
        <dbReference type="SAM" id="Phobius"/>
    </source>
</evidence>
<dbReference type="GO" id="GO:0009002">
    <property type="term" value="F:serine-type D-Ala-D-Ala carboxypeptidase activity"/>
    <property type="evidence" value="ECO:0007669"/>
    <property type="project" value="UniProtKB-EC"/>
</dbReference>
<dbReference type="SUPFAM" id="SSF56601">
    <property type="entry name" value="beta-lactamase/transpeptidase-like"/>
    <property type="match status" value="1"/>
</dbReference>
<evidence type="ECO:0000256" key="2">
    <source>
        <dbReference type="ARBA" id="ARBA00022801"/>
    </source>
</evidence>
<keyword evidence="3" id="KW-0812">Transmembrane</keyword>
<keyword evidence="3" id="KW-0472">Membrane</keyword>
<comment type="caution">
    <text evidence="4">The sequence shown here is derived from an EMBL/GenBank/DDBJ whole genome shotgun (WGS) entry which is preliminary data.</text>
</comment>
<keyword evidence="4" id="KW-0645">Protease</keyword>
<name>A0ABU3WSQ8_9NOCA</name>
<dbReference type="EMBL" id="WBMO01000001">
    <property type="protein sequence ID" value="MDV2477029.1"/>
    <property type="molecule type" value="Genomic_DNA"/>
</dbReference>
<keyword evidence="4" id="KW-0121">Carboxypeptidase</keyword>